<sequence>MAKNNKIPKVSIVILTWNALKMTKDQLKDVSKLDTKGLIAETIIVDNGSTDETIEELSKYTLSNMGYKFIETGSNKGFAGGNNYGIKDAIKRGADYVILMNNDLILSEDILTKIVSLAEKDKTIGLISPKMYFAPGFEFHKDRYKESEKGKVIWYAGGILDRNNVYSSHRGVDEVDKGQYEKIEDTDFANGACMLITKEVIKKIGTMDETFFLYWEDADYSEQVKKAGFRVVYTPETKLWHMVSVSTGNSGSPSNDYFLIRNRLIFGSRYSSLRTKFALLRDSIRLLFTGREWQKKGVTDYYLHRFGSGRWLNSKK</sequence>
<reference evidence="5 6" key="1">
    <citation type="journal article" date="2015" name="Nature">
        <title>rRNA introns, odd ribosomes, and small enigmatic genomes across a large radiation of phyla.</title>
        <authorList>
            <person name="Brown C.T."/>
            <person name="Hug L.A."/>
            <person name="Thomas B.C."/>
            <person name="Sharon I."/>
            <person name="Castelle C.J."/>
            <person name="Singh A."/>
            <person name="Wilkins M.J."/>
            <person name="Williams K.H."/>
            <person name="Banfield J.F."/>
        </authorList>
    </citation>
    <scope>NUCLEOTIDE SEQUENCE [LARGE SCALE GENOMIC DNA]</scope>
</reference>
<dbReference type="EMBL" id="LBOI01000010">
    <property type="protein sequence ID" value="KKP31366.1"/>
    <property type="molecule type" value="Genomic_DNA"/>
</dbReference>
<dbReference type="SUPFAM" id="SSF53448">
    <property type="entry name" value="Nucleotide-diphospho-sugar transferases"/>
    <property type="match status" value="1"/>
</dbReference>
<evidence type="ECO:0000256" key="1">
    <source>
        <dbReference type="ARBA" id="ARBA00006739"/>
    </source>
</evidence>
<dbReference type="PANTHER" id="PTHR43179">
    <property type="entry name" value="RHAMNOSYLTRANSFERASE WBBL"/>
    <property type="match status" value="1"/>
</dbReference>
<dbReference type="InterPro" id="IPR029044">
    <property type="entry name" value="Nucleotide-diphossugar_trans"/>
</dbReference>
<organism evidence="5 6">
    <name type="scientific">Candidatus Woesebacteria bacterium GW2011_GWC2_31_9</name>
    <dbReference type="NCBI Taxonomy" id="1618586"/>
    <lineage>
        <taxon>Bacteria</taxon>
        <taxon>Candidatus Woeseibacteriota</taxon>
    </lineage>
</organism>
<dbReference type="CDD" id="cd04186">
    <property type="entry name" value="GT_2_like_c"/>
    <property type="match status" value="1"/>
</dbReference>
<accession>A0A0F9YY16</accession>
<proteinExistence type="inferred from homology"/>
<comment type="similarity">
    <text evidence="1">Belongs to the glycosyltransferase 2 family.</text>
</comment>
<evidence type="ECO:0000313" key="5">
    <source>
        <dbReference type="EMBL" id="KKP31366.1"/>
    </source>
</evidence>
<evidence type="ECO:0000313" key="6">
    <source>
        <dbReference type="Proteomes" id="UP000034803"/>
    </source>
</evidence>
<dbReference type="InterPro" id="IPR001173">
    <property type="entry name" value="Glyco_trans_2-like"/>
</dbReference>
<feature type="domain" description="Glycosyltransferase 2-like" evidence="4">
    <location>
        <begin position="11"/>
        <end position="143"/>
    </location>
</feature>
<gene>
    <name evidence="5" type="ORF">UR21_C0010G0008</name>
</gene>
<comment type="caution">
    <text evidence="5">The sequence shown here is derived from an EMBL/GenBank/DDBJ whole genome shotgun (WGS) entry which is preliminary data.</text>
</comment>
<keyword evidence="2" id="KW-0328">Glycosyltransferase</keyword>
<dbReference type="Proteomes" id="UP000034803">
    <property type="component" value="Unassembled WGS sequence"/>
</dbReference>
<evidence type="ECO:0000259" key="4">
    <source>
        <dbReference type="Pfam" id="PF00535"/>
    </source>
</evidence>
<name>A0A0F9YY16_9BACT</name>
<dbReference type="GO" id="GO:0016757">
    <property type="term" value="F:glycosyltransferase activity"/>
    <property type="evidence" value="ECO:0007669"/>
    <property type="project" value="UniProtKB-KW"/>
</dbReference>
<protein>
    <recommendedName>
        <fullName evidence="4">Glycosyltransferase 2-like domain-containing protein</fullName>
    </recommendedName>
</protein>
<evidence type="ECO:0000256" key="3">
    <source>
        <dbReference type="ARBA" id="ARBA00022679"/>
    </source>
</evidence>
<dbReference type="PANTHER" id="PTHR43179:SF12">
    <property type="entry name" value="GALACTOFURANOSYLTRANSFERASE GLFT2"/>
    <property type="match status" value="1"/>
</dbReference>
<keyword evidence="3" id="KW-0808">Transferase</keyword>
<dbReference type="Gene3D" id="3.90.550.10">
    <property type="entry name" value="Spore Coat Polysaccharide Biosynthesis Protein SpsA, Chain A"/>
    <property type="match status" value="1"/>
</dbReference>
<evidence type="ECO:0000256" key="2">
    <source>
        <dbReference type="ARBA" id="ARBA00022676"/>
    </source>
</evidence>
<dbReference type="Pfam" id="PF00535">
    <property type="entry name" value="Glycos_transf_2"/>
    <property type="match status" value="1"/>
</dbReference>
<dbReference type="AlphaFoldDB" id="A0A0F9YY16"/>